<protein>
    <submittedName>
        <fullName evidence="5">AAA+-type ATPase</fullName>
    </submittedName>
</protein>
<comment type="caution">
    <text evidence="5">The sequence shown here is derived from an EMBL/GenBank/DDBJ whole genome shotgun (WGS) entry which is preliminary data.</text>
</comment>
<feature type="domain" description="AAA+ ATPase" evidence="4">
    <location>
        <begin position="515"/>
        <end position="658"/>
    </location>
</feature>
<evidence type="ECO:0000256" key="3">
    <source>
        <dbReference type="ARBA" id="ARBA00023054"/>
    </source>
</evidence>
<dbReference type="Gene3D" id="1.10.8.60">
    <property type="match status" value="2"/>
</dbReference>
<keyword evidence="6" id="KW-1185">Reference proteome</keyword>
<organism evidence="5 6">
    <name type="scientific">Gnomoniopsis smithogilvyi</name>
    <dbReference type="NCBI Taxonomy" id="1191159"/>
    <lineage>
        <taxon>Eukaryota</taxon>
        <taxon>Fungi</taxon>
        <taxon>Dikarya</taxon>
        <taxon>Ascomycota</taxon>
        <taxon>Pezizomycotina</taxon>
        <taxon>Sordariomycetes</taxon>
        <taxon>Sordariomycetidae</taxon>
        <taxon>Diaporthales</taxon>
        <taxon>Gnomoniaceae</taxon>
        <taxon>Gnomoniopsis</taxon>
    </lineage>
</organism>
<dbReference type="FunFam" id="3.40.50.300:FF:001025">
    <property type="entry name" value="ATPase family, AAA domain-containing 2B"/>
    <property type="match status" value="1"/>
</dbReference>
<dbReference type="SMART" id="SM00382">
    <property type="entry name" value="AAA"/>
    <property type="match status" value="2"/>
</dbReference>
<dbReference type="Pfam" id="PF17862">
    <property type="entry name" value="AAA_lid_3"/>
    <property type="match status" value="1"/>
</dbReference>
<dbReference type="InterPro" id="IPR027417">
    <property type="entry name" value="P-loop_NTPase"/>
</dbReference>
<dbReference type="GO" id="GO:0016887">
    <property type="term" value="F:ATP hydrolysis activity"/>
    <property type="evidence" value="ECO:0007669"/>
    <property type="project" value="InterPro"/>
</dbReference>
<dbReference type="Pfam" id="PF00004">
    <property type="entry name" value="AAA"/>
    <property type="match status" value="2"/>
</dbReference>
<dbReference type="InterPro" id="IPR050168">
    <property type="entry name" value="AAA_ATPase_domain"/>
</dbReference>
<keyword evidence="3" id="KW-0175">Coiled coil</keyword>
<evidence type="ECO:0000256" key="1">
    <source>
        <dbReference type="ARBA" id="ARBA00022741"/>
    </source>
</evidence>
<sequence length="764" mass="83965">MKSLEFKVRGIPNASSDKSTDKSLKGASRIYVNKEVLFELAGTALENGKPCLVEKTSNDGQVTKREASLWLAAEPKLSRHVALMSKPFQDACGFKLEDRVKITYTDGKTTPEAEHVMLEDATADHPSIKDEDQPFWEWMIKGHLMGLDDVFPGLMIKRILAHQVYRTFKITSVNGSGTTNARFSPDSTKIQIGLANNGSAEGSESKGSPARPTRLQVDPIPGLEHQIQELNKLLRTWSGPLRSAAMPKSCGLAIHGGHGTGKTLLLNHICKTDWGTIHRISPNDKLQSINDILQKARDNQPSIIIMDRFEQLIYSEKERSNRTSVIRDVGEFLDKLAADATVKNERPKVVVIAACLDYMDMPQDLKETGRFKKHIHLPLPDETRRRAILSACDMPLPPGSRDDILKRLSERTHAYNGKDLVDLAGEATELWSAKLDRLEDAGEQITAEDEYLSEHIILEALQRVRPSAMHDVNLKPPPVHWDDIGGQDEVKKSLQEAIALATIPKDKLLRYTPNPPNGFLLYGPPGCSKTMAAQALATEADLNFFAVKGAELLNMYVGESERQIRQLFQRARDAAPSIIFFDEIDSIGGQRSGFGGSSSASSGGSGLNVLTTLLNEMQGFEQTQGVLVLAATNRPQALDPALLRPGRFDKLIYVKPPDEAARAAIFRKFVTVRNAAPDVDPEALASQTDGFSGAEIAKICSGAGLEALRRDSLEEGGQVMGITMEDMVNEIGKTGRMITLDMLAAYEAWARSFLKGATITLPIR</sequence>
<evidence type="ECO:0000313" key="5">
    <source>
        <dbReference type="EMBL" id="KAJ4390750.1"/>
    </source>
</evidence>
<accession>A0A9W8YSG8</accession>
<evidence type="ECO:0000313" key="6">
    <source>
        <dbReference type="Proteomes" id="UP001140453"/>
    </source>
</evidence>
<evidence type="ECO:0000256" key="2">
    <source>
        <dbReference type="ARBA" id="ARBA00022840"/>
    </source>
</evidence>
<dbReference type="InterPro" id="IPR003959">
    <property type="entry name" value="ATPase_AAA_core"/>
</dbReference>
<dbReference type="SUPFAM" id="SSF52540">
    <property type="entry name" value="P-loop containing nucleoside triphosphate hydrolases"/>
    <property type="match status" value="2"/>
</dbReference>
<dbReference type="GO" id="GO:0005524">
    <property type="term" value="F:ATP binding"/>
    <property type="evidence" value="ECO:0007669"/>
    <property type="project" value="UniProtKB-KW"/>
</dbReference>
<keyword evidence="2" id="KW-0067">ATP-binding</keyword>
<dbReference type="GO" id="GO:0005737">
    <property type="term" value="C:cytoplasm"/>
    <property type="evidence" value="ECO:0007669"/>
    <property type="project" value="TreeGrafter"/>
</dbReference>
<dbReference type="InterPro" id="IPR003960">
    <property type="entry name" value="ATPase_AAA_CS"/>
</dbReference>
<reference evidence="5" key="1">
    <citation type="submission" date="2022-10" db="EMBL/GenBank/DDBJ databases">
        <title>Tapping the CABI collections for fungal endophytes: first genome assemblies for Collariella, Neodidymelliopsis, Ascochyta clinopodiicola, Didymella pomorum, Didymosphaeria variabile, Neocosmospora piperis and Neocucurbitaria cava.</title>
        <authorList>
            <person name="Hill R."/>
        </authorList>
    </citation>
    <scope>NUCLEOTIDE SEQUENCE</scope>
    <source>
        <strain evidence="5">IMI 355082</strain>
    </source>
</reference>
<proteinExistence type="predicted"/>
<evidence type="ECO:0000259" key="4">
    <source>
        <dbReference type="SMART" id="SM00382"/>
    </source>
</evidence>
<dbReference type="InterPro" id="IPR003593">
    <property type="entry name" value="AAA+_ATPase"/>
</dbReference>
<dbReference type="PANTHER" id="PTHR23077">
    <property type="entry name" value="AAA-FAMILY ATPASE"/>
    <property type="match status" value="1"/>
</dbReference>
<dbReference type="AlphaFoldDB" id="A0A9W8YSG8"/>
<dbReference type="InterPro" id="IPR041569">
    <property type="entry name" value="AAA_lid_3"/>
</dbReference>
<name>A0A9W8YSG8_9PEZI</name>
<dbReference type="PROSITE" id="PS00674">
    <property type="entry name" value="AAA"/>
    <property type="match status" value="1"/>
</dbReference>
<feature type="domain" description="AAA+ ATPase" evidence="4">
    <location>
        <begin position="248"/>
        <end position="381"/>
    </location>
</feature>
<dbReference type="Proteomes" id="UP001140453">
    <property type="component" value="Unassembled WGS sequence"/>
</dbReference>
<dbReference type="EMBL" id="JAPEVB010000003">
    <property type="protein sequence ID" value="KAJ4390750.1"/>
    <property type="molecule type" value="Genomic_DNA"/>
</dbReference>
<dbReference type="OrthoDB" id="27435at2759"/>
<gene>
    <name evidence="5" type="primary">AFG2</name>
    <name evidence="5" type="ORF">N0V93_004348</name>
</gene>
<keyword evidence="1" id="KW-0547">Nucleotide-binding</keyword>
<dbReference type="Gene3D" id="3.40.50.300">
    <property type="entry name" value="P-loop containing nucleotide triphosphate hydrolases"/>
    <property type="match status" value="2"/>
</dbReference>
<dbReference type="PANTHER" id="PTHR23077:SF27">
    <property type="entry name" value="ATPASE FAMILY GENE 2 PROTEIN HOMOLOG A"/>
    <property type="match status" value="1"/>
</dbReference>